<evidence type="ECO:0000259" key="2">
    <source>
        <dbReference type="Pfam" id="PF08450"/>
    </source>
</evidence>
<evidence type="ECO:0000256" key="1">
    <source>
        <dbReference type="ARBA" id="ARBA00008853"/>
    </source>
</evidence>
<dbReference type="Pfam" id="PF08450">
    <property type="entry name" value="SGL"/>
    <property type="match status" value="1"/>
</dbReference>
<comment type="caution">
    <text evidence="3">The sequence shown here is derived from an EMBL/GenBank/DDBJ whole genome shotgun (WGS) entry which is preliminary data.</text>
</comment>
<reference evidence="4" key="1">
    <citation type="journal article" date="2019" name="Int. J. Syst. Evol. Microbiol.">
        <title>The Global Catalogue of Microorganisms (GCM) 10K type strain sequencing project: providing services to taxonomists for standard genome sequencing and annotation.</title>
        <authorList>
            <consortium name="The Broad Institute Genomics Platform"/>
            <consortium name="The Broad Institute Genome Sequencing Center for Infectious Disease"/>
            <person name="Wu L."/>
            <person name="Ma J."/>
        </authorList>
    </citation>
    <scope>NUCLEOTIDE SEQUENCE [LARGE SCALE GENOMIC DNA]</scope>
    <source>
        <strain evidence="4">CGMCC 1.15353</strain>
    </source>
</reference>
<dbReference type="Gene3D" id="2.120.10.30">
    <property type="entry name" value="TolB, C-terminal domain"/>
    <property type="match status" value="1"/>
</dbReference>
<comment type="similarity">
    <text evidence="1">Belongs to the SMP-30/CGR1 family.</text>
</comment>
<name>A0ABQ1QCE4_9BACI</name>
<evidence type="ECO:0000313" key="3">
    <source>
        <dbReference type="EMBL" id="GGD22656.1"/>
    </source>
</evidence>
<accession>A0ABQ1QCE4</accession>
<dbReference type="InterPro" id="IPR011042">
    <property type="entry name" value="6-blade_b-propeller_TolB-like"/>
</dbReference>
<evidence type="ECO:0000313" key="4">
    <source>
        <dbReference type="Proteomes" id="UP000642571"/>
    </source>
</evidence>
<protein>
    <recommendedName>
        <fullName evidence="2">SMP-30/Gluconolactonase/LRE-like region domain-containing protein</fullName>
    </recommendedName>
</protein>
<dbReference type="EMBL" id="BMIN01000017">
    <property type="protein sequence ID" value="GGD22656.1"/>
    <property type="molecule type" value="Genomic_DNA"/>
</dbReference>
<dbReference type="Proteomes" id="UP000642571">
    <property type="component" value="Unassembled WGS sequence"/>
</dbReference>
<sequence>MTIDDEGMLWIAHFGGAKVSRWNPDTGEKVEEIPVPALNVTCCVFGGVNMNELFITTARKDMSEEDLQRYPHAGGLFKVTMNVSGCESYRFNGTFK</sequence>
<keyword evidence="4" id="KW-1185">Reference proteome</keyword>
<proteinExistence type="inferred from homology"/>
<dbReference type="PANTHER" id="PTHR10907">
    <property type="entry name" value="REGUCALCIN"/>
    <property type="match status" value="1"/>
</dbReference>
<gene>
    <name evidence="3" type="ORF">GCM10011389_33060</name>
</gene>
<organism evidence="3 4">
    <name type="scientific">Pontibacillus salipaludis</name>
    <dbReference type="NCBI Taxonomy" id="1697394"/>
    <lineage>
        <taxon>Bacteria</taxon>
        <taxon>Bacillati</taxon>
        <taxon>Bacillota</taxon>
        <taxon>Bacilli</taxon>
        <taxon>Bacillales</taxon>
        <taxon>Bacillaceae</taxon>
        <taxon>Pontibacillus</taxon>
    </lineage>
</organism>
<dbReference type="PANTHER" id="PTHR10907:SF47">
    <property type="entry name" value="REGUCALCIN"/>
    <property type="match status" value="1"/>
</dbReference>
<dbReference type="InterPro" id="IPR013658">
    <property type="entry name" value="SGL"/>
</dbReference>
<dbReference type="SUPFAM" id="SSF63829">
    <property type="entry name" value="Calcium-dependent phosphotriesterase"/>
    <property type="match status" value="1"/>
</dbReference>
<feature type="domain" description="SMP-30/Gluconolactonase/LRE-like region" evidence="2">
    <location>
        <begin position="1"/>
        <end position="59"/>
    </location>
</feature>